<feature type="compositionally biased region" description="Pro residues" evidence="1">
    <location>
        <begin position="17"/>
        <end position="28"/>
    </location>
</feature>
<feature type="signal peptide" evidence="2">
    <location>
        <begin position="1"/>
        <end position="17"/>
    </location>
</feature>
<gene>
    <name evidence="3" type="ORF">ABC974_20240</name>
</gene>
<feature type="compositionally biased region" description="Polar residues" evidence="1">
    <location>
        <begin position="37"/>
        <end position="47"/>
    </location>
</feature>
<protein>
    <submittedName>
        <fullName evidence="3">Uncharacterized protein</fullName>
    </submittedName>
</protein>
<comment type="caution">
    <text evidence="3">The sequence shown here is derived from an EMBL/GenBank/DDBJ whole genome shotgun (WGS) entry which is preliminary data.</text>
</comment>
<sequence length="179" mass="18517">MLLFLTMALQAAAPAAAAPPAPPPPPWTPRMRLDPVTNKTSGSVSVTSADGNSRLVVRCDRRDENVVSIQFIPTPPFAAATPRPVSIAIDGGAALGANWDFPGRGAVVSDETIVTNLTLAIAHGKVIKVHAIDPAEKTMDATFAGPPSDAPIRQVVEACGYTFGVVPVREAVPPAAPNP</sequence>
<accession>A0ABU9Y846</accession>
<feature type="chain" id="PRO_5046002878" evidence="2">
    <location>
        <begin position="18"/>
        <end position="179"/>
    </location>
</feature>
<organism evidence="3 4">
    <name type="scientific">Sphingomonas oligophenolica</name>
    <dbReference type="NCBI Taxonomy" id="301154"/>
    <lineage>
        <taxon>Bacteria</taxon>
        <taxon>Pseudomonadati</taxon>
        <taxon>Pseudomonadota</taxon>
        <taxon>Alphaproteobacteria</taxon>
        <taxon>Sphingomonadales</taxon>
        <taxon>Sphingomonadaceae</taxon>
        <taxon>Sphingomonas</taxon>
    </lineage>
</organism>
<reference evidence="3 4" key="1">
    <citation type="submission" date="2024-05" db="EMBL/GenBank/DDBJ databases">
        <authorList>
            <person name="Liu Q."/>
            <person name="Xin Y.-H."/>
        </authorList>
    </citation>
    <scope>NUCLEOTIDE SEQUENCE [LARGE SCALE GENOMIC DNA]</scope>
    <source>
        <strain evidence="3 4">CGMCC 1.10181</strain>
    </source>
</reference>
<proteinExistence type="predicted"/>
<feature type="region of interest" description="Disordered" evidence="1">
    <location>
        <begin position="14"/>
        <end position="47"/>
    </location>
</feature>
<evidence type="ECO:0000256" key="2">
    <source>
        <dbReference type="SAM" id="SignalP"/>
    </source>
</evidence>
<keyword evidence="2" id="KW-0732">Signal</keyword>
<dbReference type="RefSeq" id="WP_343889853.1">
    <property type="nucleotide sequence ID" value="NZ_BAAAEH010000024.1"/>
</dbReference>
<evidence type="ECO:0000256" key="1">
    <source>
        <dbReference type="SAM" id="MobiDB-lite"/>
    </source>
</evidence>
<name>A0ABU9Y846_9SPHN</name>
<evidence type="ECO:0000313" key="4">
    <source>
        <dbReference type="Proteomes" id="UP001419910"/>
    </source>
</evidence>
<evidence type="ECO:0000313" key="3">
    <source>
        <dbReference type="EMBL" id="MEN2791969.1"/>
    </source>
</evidence>
<dbReference type="Proteomes" id="UP001419910">
    <property type="component" value="Unassembled WGS sequence"/>
</dbReference>
<keyword evidence="4" id="KW-1185">Reference proteome</keyword>
<dbReference type="EMBL" id="JBDIME010000022">
    <property type="protein sequence ID" value="MEN2791969.1"/>
    <property type="molecule type" value="Genomic_DNA"/>
</dbReference>